<dbReference type="EMBL" id="NIDN02000185">
    <property type="protein sequence ID" value="RLL94785.1"/>
    <property type="molecule type" value="Genomic_DNA"/>
</dbReference>
<evidence type="ECO:0000313" key="2">
    <source>
        <dbReference type="EMBL" id="RLL94785.1"/>
    </source>
</evidence>
<keyword evidence="3" id="KW-1185">Reference proteome</keyword>
<dbReference type="Pfam" id="PF14008">
    <property type="entry name" value="Metallophos_C"/>
    <property type="match status" value="1"/>
</dbReference>
<dbReference type="InterPro" id="IPR025733">
    <property type="entry name" value="PAPs_C"/>
</dbReference>
<proteinExistence type="predicted"/>
<dbReference type="Gene3D" id="3.60.21.10">
    <property type="match status" value="1"/>
</dbReference>
<dbReference type="STRING" id="1245748.A0A421CY24"/>
<comment type="caution">
    <text evidence="2">The sequence shown here is derived from an EMBL/GenBank/DDBJ whole genome shotgun (WGS) entry which is preliminary data.</text>
</comment>
<dbReference type="SUPFAM" id="SSF56300">
    <property type="entry name" value="Metallo-dependent phosphatases"/>
    <property type="match status" value="1"/>
</dbReference>
<dbReference type="PANTHER" id="PTHR45867">
    <property type="entry name" value="PURPLE ACID PHOSPHATASE"/>
    <property type="match status" value="1"/>
</dbReference>
<feature type="domain" description="Purple acid phosphatase C-terminal" evidence="1">
    <location>
        <begin position="138"/>
        <end position="200"/>
    </location>
</feature>
<accession>A0A421CY24</accession>
<dbReference type="PANTHER" id="PTHR45867:SF3">
    <property type="entry name" value="ACID PHOSPHATASE TYPE 7"/>
    <property type="match status" value="1"/>
</dbReference>
<dbReference type="OrthoDB" id="45007at2759"/>
<dbReference type="AlphaFoldDB" id="A0A421CY24"/>
<protein>
    <recommendedName>
        <fullName evidence="1">Purple acid phosphatase C-terminal domain-containing protein</fullName>
    </recommendedName>
</protein>
<evidence type="ECO:0000259" key="1">
    <source>
        <dbReference type="Pfam" id="PF14008"/>
    </source>
</evidence>
<organism evidence="2 3">
    <name type="scientific">Aspergillus turcosus</name>
    <dbReference type="NCBI Taxonomy" id="1245748"/>
    <lineage>
        <taxon>Eukaryota</taxon>
        <taxon>Fungi</taxon>
        <taxon>Dikarya</taxon>
        <taxon>Ascomycota</taxon>
        <taxon>Pezizomycotina</taxon>
        <taxon>Eurotiomycetes</taxon>
        <taxon>Eurotiomycetidae</taxon>
        <taxon>Eurotiales</taxon>
        <taxon>Aspergillaceae</taxon>
        <taxon>Aspergillus</taxon>
        <taxon>Aspergillus subgen. Fumigati</taxon>
    </lineage>
</organism>
<sequence length="211" mass="23656">MSTKDQTEGYVQNMWYSWNHGMAHFVQINTETDFPSAPEHVYSGLFGANGQQVVWLEADLAAVDRTVTPWASTNQHDSSPKDIFSDCTNCTACGNAFESLMVKYNVDVVWAGHVYYYERDTPIANGVPDPKGLNNLTGPWYLTSGAAGNVEGHSKPKSPLPSFVEYVNATSFGWSKWNFHNSSHLTHQFFSSETNEVMDEATLYKDHGLKW</sequence>
<dbReference type="Proteomes" id="UP000215289">
    <property type="component" value="Unassembled WGS sequence"/>
</dbReference>
<dbReference type="InterPro" id="IPR029052">
    <property type="entry name" value="Metallo-depent_PP-like"/>
</dbReference>
<reference evidence="2 3" key="1">
    <citation type="submission" date="2018-08" db="EMBL/GenBank/DDBJ databases">
        <title>Draft genome sequences of two Aspergillus turcosus clinical strains isolated from bronchoalveolar lavage fluid: one azole-susceptible and the other azole-resistant.</title>
        <authorList>
            <person name="Parent-Michaud M."/>
            <person name="Dufresne P.J."/>
            <person name="Fournier E."/>
            <person name="Martineau C."/>
            <person name="Moreira S."/>
            <person name="Perkins V."/>
            <person name="De Repentigny L."/>
            <person name="Dufresne S.F."/>
        </authorList>
    </citation>
    <scope>NUCLEOTIDE SEQUENCE [LARGE SCALE GENOMIC DNA]</scope>
    <source>
        <strain evidence="2">HMR AF 1038</strain>
    </source>
</reference>
<name>A0A421CY24_9EURO</name>
<evidence type="ECO:0000313" key="3">
    <source>
        <dbReference type="Proteomes" id="UP000215289"/>
    </source>
</evidence>
<gene>
    <name evidence="2" type="ORF">CFD26_104873</name>
</gene>